<dbReference type="GO" id="GO:0016491">
    <property type="term" value="F:oxidoreductase activity"/>
    <property type="evidence" value="ECO:0007669"/>
    <property type="project" value="InterPro"/>
</dbReference>
<gene>
    <name evidence="6" type="ORF">B0I10_104148</name>
</gene>
<dbReference type="Pfam" id="PF14289">
    <property type="entry name" value="DUF4369"/>
    <property type="match status" value="1"/>
</dbReference>
<dbReference type="InterPro" id="IPR013766">
    <property type="entry name" value="Thioredoxin_domain"/>
</dbReference>
<evidence type="ECO:0000256" key="2">
    <source>
        <dbReference type="ARBA" id="ARBA00022748"/>
    </source>
</evidence>
<dbReference type="GO" id="GO:0016209">
    <property type="term" value="F:antioxidant activity"/>
    <property type="evidence" value="ECO:0007669"/>
    <property type="project" value="InterPro"/>
</dbReference>
<comment type="subcellular location">
    <subcellularLocation>
        <location evidence="1">Cell envelope</location>
    </subcellularLocation>
</comment>
<keyword evidence="2" id="KW-0201">Cytochrome c-type biogenesis</keyword>
<accession>A0A328WX66</accession>
<dbReference type="Gene3D" id="3.40.30.10">
    <property type="entry name" value="Glutaredoxin"/>
    <property type="match status" value="1"/>
</dbReference>
<comment type="caution">
    <text evidence="6">The sequence shown here is derived from an EMBL/GenBank/DDBJ whole genome shotgun (WGS) entry which is preliminary data.</text>
</comment>
<reference evidence="6 7" key="1">
    <citation type="submission" date="2018-06" db="EMBL/GenBank/DDBJ databases">
        <title>Genomic Encyclopedia of Type Strains, Phase III (KMG-III): the genomes of soil and plant-associated and newly described type strains.</title>
        <authorList>
            <person name="Whitman W."/>
        </authorList>
    </citation>
    <scope>NUCLEOTIDE SEQUENCE [LARGE SCALE GENOMIC DNA]</scope>
    <source>
        <strain evidence="6 7">CGMCC 1.12504</strain>
    </source>
</reference>
<dbReference type="PANTHER" id="PTHR42852:SF6">
    <property type="entry name" value="THIOL:DISULFIDE INTERCHANGE PROTEIN DSBE"/>
    <property type="match status" value="1"/>
</dbReference>
<keyword evidence="4" id="KW-0676">Redox-active center</keyword>
<evidence type="ECO:0000256" key="1">
    <source>
        <dbReference type="ARBA" id="ARBA00004196"/>
    </source>
</evidence>
<proteinExistence type="predicted"/>
<feature type="domain" description="Thioredoxin" evidence="5">
    <location>
        <begin position="236"/>
        <end position="377"/>
    </location>
</feature>
<dbReference type="RefSeq" id="WP_181456899.1">
    <property type="nucleotide sequence ID" value="NZ_QLSV01000004.1"/>
</dbReference>
<dbReference type="Pfam" id="PF00578">
    <property type="entry name" value="AhpC-TSA"/>
    <property type="match status" value="1"/>
</dbReference>
<dbReference type="Proteomes" id="UP000249518">
    <property type="component" value="Unassembled WGS sequence"/>
</dbReference>
<evidence type="ECO:0000259" key="5">
    <source>
        <dbReference type="PROSITE" id="PS51352"/>
    </source>
</evidence>
<organism evidence="6 7">
    <name type="scientific">Flavobacterium lacus</name>
    <dbReference type="NCBI Taxonomy" id="1353778"/>
    <lineage>
        <taxon>Bacteria</taxon>
        <taxon>Pseudomonadati</taxon>
        <taxon>Bacteroidota</taxon>
        <taxon>Flavobacteriia</taxon>
        <taxon>Flavobacteriales</taxon>
        <taxon>Flavobacteriaceae</taxon>
        <taxon>Flavobacterium</taxon>
    </lineage>
</organism>
<keyword evidence="7" id="KW-1185">Reference proteome</keyword>
<dbReference type="SUPFAM" id="SSF52833">
    <property type="entry name" value="Thioredoxin-like"/>
    <property type="match status" value="1"/>
</dbReference>
<dbReference type="InterPro" id="IPR036249">
    <property type="entry name" value="Thioredoxin-like_sf"/>
</dbReference>
<evidence type="ECO:0000256" key="4">
    <source>
        <dbReference type="ARBA" id="ARBA00023284"/>
    </source>
</evidence>
<dbReference type="AlphaFoldDB" id="A0A328WX66"/>
<dbReference type="PROSITE" id="PS51352">
    <property type="entry name" value="THIOREDOXIN_2"/>
    <property type="match status" value="1"/>
</dbReference>
<name>A0A328WX66_9FLAO</name>
<protein>
    <submittedName>
        <fullName evidence="6">Peroxiredoxin</fullName>
    </submittedName>
</protein>
<dbReference type="EMBL" id="QLSV01000004">
    <property type="protein sequence ID" value="RAR49007.1"/>
    <property type="molecule type" value="Genomic_DNA"/>
</dbReference>
<keyword evidence="3" id="KW-1015">Disulfide bond</keyword>
<dbReference type="InterPro" id="IPR025380">
    <property type="entry name" value="DUF4369"/>
</dbReference>
<dbReference type="InterPro" id="IPR000866">
    <property type="entry name" value="AhpC/TSA"/>
</dbReference>
<dbReference type="PROSITE" id="PS51257">
    <property type="entry name" value="PROKAR_LIPOPROTEIN"/>
    <property type="match status" value="1"/>
</dbReference>
<sequence length="377" mass="41923">MKKILVLLITASLFVACNKLDENEFIVSGTVEGIADGKLAILETLDENGMGVKPTDTAIIINGKFEFKGTTNEPELRFIQIDSVQGKLVFVLENGEINIKAFKDSINKSIIGGSYNNEQFAIYNKDQNAIQKKIADFRTLNKEKMELAMQTNDSMTMNSLRDNFVKLNDELKDYNIKFAESNPKAFISVLMIQNMLMQPDADFEKLQKTFNNLDKSVKDTKPGKSVGELISNRSSAEVGKAAPEFSAPNPEGKIVSLKESLGKVTIIDFWASWCAPCRKENPNVVALYNELHDKGLNIIGVSLEKEGDSQKWKDAILADKLTWPQVSNLQYWSDPIAKKYNVQSIPATFILDASGKIVAKDLRGDELKAKVIELLGS</sequence>
<dbReference type="CDD" id="cd02966">
    <property type="entry name" value="TlpA_like_family"/>
    <property type="match status" value="1"/>
</dbReference>
<dbReference type="InterPro" id="IPR017937">
    <property type="entry name" value="Thioredoxin_CS"/>
</dbReference>
<dbReference type="InterPro" id="IPR050553">
    <property type="entry name" value="Thioredoxin_ResA/DsbE_sf"/>
</dbReference>
<dbReference type="GO" id="GO:0017004">
    <property type="term" value="P:cytochrome complex assembly"/>
    <property type="evidence" value="ECO:0007669"/>
    <property type="project" value="UniProtKB-KW"/>
</dbReference>
<evidence type="ECO:0000256" key="3">
    <source>
        <dbReference type="ARBA" id="ARBA00023157"/>
    </source>
</evidence>
<dbReference type="GO" id="GO:0030313">
    <property type="term" value="C:cell envelope"/>
    <property type="evidence" value="ECO:0007669"/>
    <property type="project" value="UniProtKB-SubCell"/>
</dbReference>
<dbReference type="PANTHER" id="PTHR42852">
    <property type="entry name" value="THIOL:DISULFIDE INTERCHANGE PROTEIN DSBE"/>
    <property type="match status" value="1"/>
</dbReference>
<dbReference type="PROSITE" id="PS00194">
    <property type="entry name" value="THIOREDOXIN_1"/>
    <property type="match status" value="1"/>
</dbReference>
<evidence type="ECO:0000313" key="7">
    <source>
        <dbReference type="Proteomes" id="UP000249518"/>
    </source>
</evidence>
<evidence type="ECO:0000313" key="6">
    <source>
        <dbReference type="EMBL" id="RAR49007.1"/>
    </source>
</evidence>